<dbReference type="InterPro" id="IPR011991">
    <property type="entry name" value="ArsR-like_HTH"/>
</dbReference>
<accession>A0A0B4D0R1</accession>
<dbReference type="CDD" id="cd00090">
    <property type="entry name" value="HTH_ARSR"/>
    <property type="match status" value="1"/>
</dbReference>
<dbReference type="PROSITE" id="PS50987">
    <property type="entry name" value="HTH_ARSR_2"/>
    <property type="match status" value="1"/>
</dbReference>
<dbReference type="PRINTS" id="PR00778">
    <property type="entry name" value="HTHARSR"/>
</dbReference>
<dbReference type="InterPro" id="IPR023485">
    <property type="entry name" value="Ptyr_pPase"/>
</dbReference>
<dbReference type="Gene3D" id="1.10.10.10">
    <property type="entry name" value="Winged helix-like DNA-binding domain superfamily/Winged helix DNA-binding domain"/>
    <property type="match status" value="1"/>
</dbReference>
<name>A0A0B4D0R1_9MICO</name>
<protein>
    <submittedName>
        <fullName evidence="3">ArsR family transcriptional regulator</fullName>
    </submittedName>
</protein>
<comment type="caution">
    <text evidence="3">The sequence shown here is derived from an EMBL/GenBank/DDBJ whole genome shotgun (WGS) entry which is preliminary data.</text>
</comment>
<dbReference type="InterPro" id="IPR036388">
    <property type="entry name" value="WH-like_DNA-bd_sf"/>
</dbReference>
<evidence type="ECO:0000313" key="4">
    <source>
        <dbReference type="Proteomes" id="UP000031202"/>
    </source>
</evidence>
<gene>
    <name evidence="3" type="ORF">RM52_07395</name>
</gene>
<dbReference type="PANTHER" id="PTHR43428">
    <property type="entry name" value="ARSENATE REDUCTASE"/>
    <property type="match status" value="1"/>
</dbReference>
<dbReference type="GO" id="GO:0003700">
    <property type="term" value="F:DNA-binding transcription factor activity"/>
    <property type="evidence" value="ECO:0007669"/>
    <property type="project" value="InterPro"/>
</dbReference>
<dbReference type="AlphaFoldDB" id="A0A0B4D0R1"/>
<keyword evidence="1" id="KW-0059">Arsenical resistance</keyword>
<evidence type="ECO:0000259" key="2">
    <source>
        <dbReference type="PROSITE" id="PS50987"/>
    </source>
</evidence>
<dbReference type="EMBL" id="JWSZ01000010">
    <property type="protein sequence ID" value="KIC57905.1"/>
    <property type="molecule type" value="Genomic_DNA"/>
</dbReference>
<dbReference type="InterPro" id="IPR036196">
    <property type="entry name" value="Ptyr_pPase_sf"/>
</dbReference>
<dbReference type="SMART" id="SM00418">
    <property type="entry name" value="HTH_ARSR"/>
    <property type="match status" value="1"/>
</dbReference>
<dbReference type="SUPFAM" id="SSF52788">
    <property type="entry name" value="Phosphotyrosine protein phosphatases I"/>
    <property type="match status" value="1"/>
</dbReference>
<evidence type="ECO:0000256" key="1">
    <source>
        <dbReference type="ARBA" id="ARBA00022849"/>
    </source>
</evidence>
<evidence type="ECO:0000313" key="3">
    <source>
        <dbReference type="EMBL" id="KIC57905.1"/>
    </source>
</evidence>
<dbReference type="PANTHER" id="PTHR43428:SF1">
    <property type="entry name" value="ARSENATE REDUCTASE"/>
    <property type="match status" value="1"/>
</dbReference>
<feature type="domain" description="HTH arsR-type" evidence="2">
    <location>
        <begin position="1"/>
        <end position="92"/>
    </location>
</feature>
<dbReference type="GO" id="GO:0046685">
    <property type="term" value="P:response to arsenic-containing substance"/>
    <property type="evidence" value="ECO:0007669"/>
    <property type="project" value="UniProtKB-KW"/>
</dbReference>
<dbReference type="InterPro" id="IPR036390">
    <property type="entry name" value="WH_DNA-bd_sf"/>
</dbReference>
<dbReference type="SUPFAM" id="SSF46785">
    <property type="entry name" value="Winged helix' DNA-binding domain"/>
    <property type="match status" value="1"/>
</dbReference>
<dbReference type="RefSeq" id="WP_039415075.1">
    <property type="nucleotide sequence ID" value="NZ_JWSZ01000010.1"/>
</dbReference>
<proteinExistence type="predicted"/>
<dbReference type="Gene3D" id="3.40.50.2300">
    <property type="match status" value="1"/>
</dbReference>
<organism evidence="3 4">
    <name type="scientific">Microbacterium hominis</name>
    <dbReference type="NCBI Taxonomy" id="162426"/>
    <lineage>
        <taxon>Bacteria</taxon>
        <taxon>Bacillati</taxon>
        <taxon>Actinomycetota</taxon>
        <taxon>Actinomycetes</taxon>
        <taxon>Micrococcales</taxon>
        <taxon>Microbacteriaceae</taxon>
        <taxon>Microbacterium</taxon>
    </lineage>
</organism>
<dbReference type="Pfam" id="PF12840">
    <property type="entry name" value="HTH_20"/>
    <property type="match status" value="1"/>
</dbReference>
<sequence length="220" mass="23874">MPDLHRRSEAFAALADPSRLRVVDLLTVSDLSPGEISSRLGMASNLVAFHVRVLEERGIVRRIRSEGDKRRTYLRFVPEVFESMQPAPVRVSGRVIFVCTANSARSQLAEALWPSVSDVPAISAGTDPGLAVNKAAVAAARRHGFELSRAAHPKSLDAVYESGDFLISVCDRAHERLAGRDDAHWSIPDPAPVATAAAFDRTVGELRGRLARFAPRVTAS</sequence>
<dbReference type="Proteomes" id="UP000031202">
    <property type="component" value="Unassembled WGS sequence"/>
</dbReference>
<dbReference type="Pfam" id="PF01451">
    <property type="entry name" value="LMWPc"/>
    <property type="match status" value="1"/>
</dbReference>
<reference evidence="3 4" key="1">
    <citation type="submission" date="2014-12" db="EMBL/GenBank/DDBJ databases">
        <title>Genome sequencing of Microbacterium hominis TPW29.</title>
        <authorList>
            <person name="Tan P.W."/>
            <person name="Chan K.-G."/>
        </authorList>
    </citation>
    <scope>NUCLEOTIDE SEQUENCE [LARGE SCALE GENOMIC DNA]</scope>
    <source>
        <strain evidence="3 4">TPW29</strain>
    </source>
</reference>
<dbReference type="SMART" id="SM00226">
    <property type="entry name" value="LMWPc"/>
    <property type="match status" value="1"/>
</dbReference>
<dbReference type="InterPro" id="IPR001845">
    <property type="entry name" value="HTH_ArsR_DNA-bd_dom"/>
</dbReference>